<keyword evidence="9" id="KW-0460">Magnesium</keyword>
<feature type="domain" description="Toprim" evidence="14">
    <location>
        <begin position="258"/>
        <end position="341"/>
    </location>
</feature>
<dbReference type="SMART" id="SM00400">
    <property type="entry name" value="ZnF_CHCC"/>
    <property type="match status" value="1"/>
</dbReference>
<evidence type="ECO:0000256" key="5">
    <source>
        <dbReference type="ARBA" id="ARBA00022705"/>
    </source>
</evidence>
<dbReference type="InterPro" id="IPR036977">
    <property type="entry name" value="DNA_primase_Znf_CHC2"/>
</dbReference>
<comment type="domain">
    <text evidence="12">Contains an N-terminal zinc-binding domain, a central core domain that contains the primase activity, and a C-terminal DnaB-binding domain.</text>
</comment>
<dbReference type="PROSITE" id="PS50880">
    <property type="entry name" value="TOPRIM"/>
    <property type="match status" value="1"/>
</dbReference>
<gene>
    <name evidence="12" type="primary">dnaG</name>
    <name evidence="15" type="ORF">VAMP_178845n256</name>
</gene>
<comment type="caution">
    <text evidence="15">The sequence shown here is derived from an EMBL/GenBank/DDBJ whole genome shotgun (WGS) entry which is preliminary data.</text>
</comment>
<dbReference type="Pfam" id="PF01807">
    <property type="entry name" value="Zn_ribbon_DnaG"/>
    <property type="match status" value="1"/>
</dbReference>
<accession>A0ABS5QPW0</accession>
<dbReference type="NCBIfam" id="TIGR01391">
    <property type="entry name" value="dnaG"/>
    <property type="match status" value="1"/>
</dbReference>
<organism evidence="15 16">
    <name type="scientific">Candidatus Vampirococcus lugosii</name>
    <dbReference type="NCBI Taxonomy" id="2789015"/>
    <lineage>
        <taxon>Bacteria</taxon>
        <taxon>Candidatus Absconditibacteriota</taxon>
        <taxon>Vampirococcus</taxon>
    </lineage>
</organism>
<comment type="subunit">
    <text evidence="12">Monomer. Interacts with DnaB.</text>
</comment>
<dbReference type="InterPro" id="IPR013264">
    <property type="entry name" value="DNAG_N"/>
</dbReference>
<dbReference type="Gene3D" id="3.90.580.10">
    <property type="entry name" value="Zinc finger, CHC2-type domain"/>
    <property type="match status" value="1"/>
</dbReference>
<sequence>MSNLVEDILDNIDIVDVVGRYVDLKKSGANFTGLCPFHNEKTPSFVVSPDKQMFKCFGCGQGGNAIKFVMEIEKADFLDSAKILCDMLNLDINNYLYKNGNDNKNDNGINQKEKIKLINKKALNFFKTSFENNIDIKKYVINDRKLEQKIIDDFDIGFAPNNYYDLINYLKDKGFDSQDIIDSSLAKKSQTGEIYSFFRNRMMFSIYDHMGNLVAFAGRVVDNNDSPKYLNVSETKAYDKSKVLYGLNIAKQNIKFHNKIIVVEGYMDVIALYRAGFAIGVAPCGTALTSYQIKLLKRITDNVVFSFDSDDAGIQATYRGLKISWSMDVFPKILIIPDKYKDIDEYINSNDEINFDEIDGFTYILNKLTLGVDLKSPVERRQLNEKVFDLLSNVNDFSILTYYLEIYSNLLGINYDILFSQFKTYLKTKRTYTKSNLDQKKLNYEDKYVVGALFYQDFIKKNTDNSEKLNKYVDLFVNMNYILNDYFISLLIDNKIDGEEKEKILEYQMRWERQFDQVKTEKKDAILINFFKNQIHKLSKKILKSGNLNDKEKQDFVKKISSLEK</sequence>
<evidence type="ECO:0000256" key="11">
    <source>
        <dbReference type="ARBA" id="ARBA00023163"/>
    </source>
</evidence>
<evidence type="ECO:0000313" key="15">
    <source>
        <dbReference type="EMBL" id="MBS8122541.1"/>
    </source>
</evidence>
<dbReference type="RefSeq" id="WP_213349965.1">
    <property type="nucleotide sequence ID" value="NZ_JAEDAM010000102.1"/>
</dbReference>
<keyword evidence="8 12" id="KW-0862">Zinc</keyword>
<evidence type="ECO:0000256" key="7">
    <source>
        <dbReference type="ARBA" id="ARBA00022771"/>
    </source>
</evidence>
<dbReference type="SUPFAM" id="SSF56731">
    <property type="entry name" value="DNA primase core"/>
    <property type="match status" value="1"/>
</dbReference>
<dbReference type="EC" id="2.7.7.101" evidence="12"/>
<reference evidence="15 16" key="1">
    <citation type="journal article" date="2021" name="Nat. Commun.">
        <title>Reductive evolution and unique predatory mode in the CPR bacterium Vampirococcus lugosii.</title>
        <authorList>
            <person name="Moreira D."/>
            <person name="Zivanovic Y."/>
            <person name="Lopez-Archilla A.I."/>
            <person name="Iniesto M."/>
            <person name="Lopez-Garcia P."/>
        </authorList>
    </citation>
    <scope>NUCLEOTIDE SEQUENCE [LARGE SCALE GENOMIC DNA]</scope>
    <source>
        <strain evidence="15">Chiprana</strain>
    </source>
</reference>
<keyword evidence="10 12" id="KW-0238">DNA-binding</keyword>
<feature type="zinc finger region" description="CHC2-type" evidence="12">
    <location>
        <begin position="35"/>
        <end position="59"/>
    </location>
</feature>
<evidence type="ECO:0000256" key="9">
    <source>
        <dbReference type="ARBA" id="ARBA00022842"/>
    </source>
</evidence>
<keyword evidence="6 12" id="KW-0479">Metal-binding</keyword>
<evidence type="ECO:0000256" key="2">
    <source>
        <dbReference type="ARBA" id="ARBA00022515"/>
    </source>
</evidence>
<protein>
    <recommendedName>
        <fullName evidence="12 13">DNA primase</fullName>
        <ecNumber evidence="12">2.7.7.101</ecNumber>
    </recommendedName>
</protein>
<comment type="cofactor">
    <cofactor evidence="12 13">
        <name>Zn(2+)</name>
        <dbReference type="ChEBI" id="CHEBI:29105"/>
    </cofactor>
    <text evidence="12 13">Binds 1 zinc ion per monomer.</text>
</comment>
<dbReference type="Pfam" id="PF13155">
    <property type="entry name" value="Toprim_2"/>
    <property type="match status" value="1"/>
</dbReference>
<dbReference type="InterPro" id="IPR037068">
    <property type="entry name" value="DNA_primase_core_N_sf"/>
</dbReference>
<evidence type="ECO:0000256" key="4">
    <source>
        <dbReference type="ARBA" id="ARBA00022695"/>
    </source>
</evidence>
<dbReference type="Proteomes" id="UP000680365">
    <property type="component" value="Unassembled WGS sequence"/>
</dbReference>
<evidence type="ECO:0000256" key="13">
    <source>
        <dbReference type="PIRNR" id="PIRNR002811"/>
    </source>
</evidence>
<comment type="catalytic activity">
    <reaction evidence="12">
        <text>ssDNA + n NTP = ssDNA/pppN(pN)n-1 hybrid + (n-1) diphosphate.</text>
        <dbReference type="EC" id="2.7.7.101"/>
    </reaction>
</comment>
<keyword evidence="16" id="KW-1185">Reference proteome</keyword>
<dbReference type="InterPro" id="IPR002694">
    <property type="entry name" value="Znf_CHC2"/>
</dbReference>
<dbReference type="InterPro" id="IPR006171">
    <property type="entry name" value="TOPRIM_dom"/>
</dbReference>
<evidence type="ECO:0000313" key="16">
    <source>
        <dbReference type="Proteomes" id="UP000680365"/>
    </source>
</evidence>
<dbReference type="InterPro" id="IPR050219">
    <property type="entry name" value="DnaG_primase"/>
</dbReference>
<evidence type="ECO:0000256" key="1">
    <source>
        <dbReference type="ARBA" id="ARBA00022478"/>
    </source>
</evidence>
<dbReference type="InterPro" id="IPR034151">
    <property type="entry name" value="TOPRIM_DnaG_bac"/>
</dbReference>
<dbReference type="Pfam" id="PF08275">
    <property type="entry name" value="DNAG_N"/>
    <property type="match status" value="1"/>
</dbReference>
<comment type="function">
    <text evidence="12 13">RNA polymerase that catalyzes the synthesis of short RNA molecules used as primers for DNA polymerase during DNA replication.</text>
</comment>
<keyword evidence="5 12" id="KW-0235">DNA replication</keyword>
<dbReference type="EMBL" id="JAEDAM010000102">
    <property type="protein sequence ID" value="MBS8122541.1"/>
    <property type="molecule type" value="Genomic_DNA"/>
</dbReference>
<dbReference type="PIRSF" id="PIRSF002811">
    <property type="entry name" value="DnaG"/>
    <property type="match status" value="1"/>
</dbReference>
<evidence type="ECO:0000256" key="8">
    <source>
        <dbReference type="ARBA" id="ARBA00022833"/>
    </source>
</evidence>
<dbReference type="PANTHER" id="PTHR30313">
    <property type="entry name" value="DNA PRIMASE"/>
    <property type="match status" value="1"/>
</dbReference>
<dbReference type="SMART" id="SM00493">
    <property type="entry name" value="TOPRIM"/>
    <property type="match status" value="1"/>
</dbReference>
<keyword evidence="11 12" id="KW-0804">Transcription</keyword>
<evidence type="ECO:0000259" key="14">
    <source>
        <dbReference type="PROSITE" id="PS50880"/>
    </source>
</evidence>
<dbReference type="PANTHER" id="PTHR30313:SF2">
    <property type="entry name" value="DNA PRIMASE"/>
    <property type="match status" value="1"/>
</dbReference>
<dbReference type="InterPro" id="IPR006295">
    <property type="entry name" value="DNA_primase_DnaG"/>
</dbReference>
<comment type="similarity">
    <text evidence="12 13">Belongs to the DnaG primase family.</text>
</comment>
<dbReference type="InterPro" id="IPR030846">
    <property type="entry name" value="DnaG_bac"/>
</dbReference>
<evidence type="ECO:0000256" key="6">
    <source>
        <dbReference type="ARBA" id="ARBA00022723"/>
    </source>
</evidence>
<keyword evidence="4 12" id="KW-0548">Nucleotidyltransferase</keyword>
<name>A0ABS5QPW0_9BACT</name>
<keyword evidence="1 12" id="KW-0240">DNA-directed RNA polymerase</keyword>
<keyword evidence="2 12" id="KW-0639">Primosome</keyword>
<evidence type="ECO:0000256" key="3">
    <source>
        <dbReference type="ARBA" id="ARBA00022679"/>
    </source>
</evidence>
<keyword evidence="3 12" id="KW-0808">Transferase</keyword>
<dbReference type="SUPFAM" id="SSF57783">
    <property type="entry name" value="Zinc beta-ribbon"/>
    <property type="match status" value="1"/>
</dbReference>
<dbReference type="Gene3D" id="3.90.980.10">
    <property type="entry name" value="DNA primase, catalytic core, N-terminal domain"/>
    <property type="match status" value="1"/>
</dbReference>
<evidence type="ECO:0000256" key="12">
    <source>
        <dbReference type="HAMAP-Rule" id="MF_00974"/>
    </source>
</evidence>
<dbReference type="Gene3D" id="3.40.1360.10">
    <property type="match status" value="1"/>
</dbReference>
<dbReference type="HAMAP" id="MF_00974">
    <property type="entry name" value="DNA_primase_DnaG"/>
    <property type="match status" value="1"/>
</dbReference>
<keyword evidence="7 12" id="KW-0863">Zinc-finger</keyword>
<proteinExistence type="inferred from homology"/>
<evidence type="ECO:0000256" key="10">
    <source>
        <dbReference type="ARBA" id="ARBA00023125"/>
    </source>
</evidence>
<dbReference type="CDD" id="cd03364">
    <property type="entry name" value="TOPRIM_DnaG_primases"/>
    <property type="match status" value="1"/>
</dbReference>